<dbReference type="PANTHER" id="PTHR15335:SF7">
    <property type="entry name" value="PROTEIN TFG"/>
    <property type="match status" value="1"/>
</dbReference>
<accession>A0ABP9Y9D4</accession>
<dbReference type="PANTHER" id="PTHR15335">
    <property type="entry name" value="PROTEIN TFG"/>
    <property type="match status" value="1"/>
</dbReference>
<gene>
    <name evidence="2" type="ORF">HPULCUR_009072</name>
</gene>
<dbReference type="Pfam" id="PF00564">
    <property type="entry name" value="PB1"/>
    <property type="match status" value="1"/>
</dbReference>
<feature type="domain" description="PB1" evidence="1">
    <location>
        <begin position="3"/>
        <end position="92"/>
    </location>
</feature>
<name>A0ABP9Y9D4_9FUNG</name>
<dbReference type="Gene3D" id="3.10.20.90">
    <property type="entry name" value="Phosphatidylinositol 3-kinase Catalytic Subunit, Chain A, domain 1"/>
    <property type="match status" value="1"/>
</dbReference>
<dbReference type="InterPro" id="IPR033512">
    <property type="entry name" value="TFG"/>
</dbReference>
<evidence type="ECO:0000313" key="3">
    <source>
        <dbReference type="Proteomes" id="UP001476247"/>
    </source>
</evidence>
<dbReference type="Proteomes" id="UP001476247">
    <property type="component" value="Unassembled WGS sequence"/>
</dbReference>
<organism evidence="2 3">
    <name type="scientific">Helicostylum pulchrum</name>
    <dbReference type="NCBI Taxonomy" id="562976"/>
    <lineage>
        <taxon>Eukaryota</taxon>
        <taxon>Fungi</taxon>
        <taxon>Fungi incertae sedis</taxon>
        <taxon>Mucoromycota</taxon>
        <taxon>Mucoromycotina</taxon>
        <taxon>Mucoromycetes</taxon>
        <taxon>Mucorales</taxon>
        <taxon>Mucorineae</taxon>
        <taxon>Mucoraceae</taxon>
        <taxon>Helicostylum</taxon>
    </lineage>
</organism>
<keyword evidence="3" id="KW-1185">Reference proteome</keyword>
<evidence type="ECO:0000259" key="1">
    <source>
        <dbReference type="SMART" id="SM00666"/>
    </source>
</evidence>
<proteinExistence type="predicted"/>
<dbReference type="EMBL" id="BAABUJ010000029">
    <property type="protein sequence ID" value="GAA5803589.1"/>
    <property type="molecule type" value="Genomic_DNA"/>
</dbReference>
<sequence length="165" mass="18784">MSDYTNLRRFGNEIHRISINQAPTYDDLCLIMYRTFKTQITSSENIELKYIDNEGDLISLLDDNDIIHAISISNLLNIAVYDKSSSITVSQTAAEQIPTTLQNEINDLKKSVRTIQKQMANIDNQEPSKPGPGRRVIESVVSQIEKSPFIFCVFIIMTVRAILRF</sequence>
<dbReference type="SMART" id="SM00666">
    <property type="entry name" value="PB1"/>
    <property type="match status" value="1"/>
</dbReference>
<dbReference type="SUPFAM" id="SSF54277">
    <property type="entry name" value="CAD &amp; PB1 domains"/>
    <property type="match status" value="1"/>
</dbReference>
<protein>
    <recommendedName>
        <fullName evidence="1">PB1 domain-containing protein</fullName>
    </recommendedName>
</protein>
<comment type="caution">
    <text evidence="2">The sequence shown here is derived from an EMBL/GenBank/DDBJ whole genome shotgun (WGS) entry which is preliminary data.</text>
</comment>
<dbReference type="InterPro" id="IPR000270">
    <property type="entry name" value="PB1_dom"/>
</dbReference>
<reference evidence="2 3" key="1">
    <citation type="submission" date="2024-04" db="EMBL/GenBank/DDBJ databases">
        <title>genome sequences of Mucor flavus KT1a and Helicostylum pulchrum KT1b strains isolation_sourced from the surface of a dry-aged beef.</title>
        <authorList>
            <person name="Toyotome T."/>
            <person name="Hosono M."/>
            <person name="Torimaru M."/>
            <person name="Fukuda K."/>
            <person name="Mikami N."/>
        </authorList>
    </citation>
    <scope>NUCLEOTIDE SEQUENCE [LARGE SCALE GENOMIC DNA]</scope>
    <source>
        <strain evidence="2 3">KT1b</strain>
    </source>
</reference>
<evidence type="ECO:0000313" key="2">
    <source>
        <dbReference type="EMBL" id="GAA5803589.1"/>
    </source>
</evidence>